<organism evidence="3 4">
    <name type="scientific">Emergencia timonensis</name>
    <dbReference type="NCBI Taxonomy" id="1776384"/>
    <lineage>
        <taxon>Bacteria</taxon>
        <taxon>Bacillati</taxon>
        <taxon>Bacillota</taxon>
        <taxon>Clostridia</taxon>
        <taxon>Peptostreptococcales</taxon>
        <taxon>Anaerovoracaceae</taxon>
        <taxon>Emergencia</taxon>
    </lineage>
</organism>
<evidence type="ECO:0000256" key="1">
    <source>
        <dbReference type="SAM" id="MobiDB-lite"/>
    </source>
</evidence>
<gene>
    <name evidence="3" type="ORF">DW099_15430</name>
</gene>
<evidence type="ECO:0000256" key="2">
    <source>
        <dbReference type="SAM" id="Phobius"/>
    </source>
</evidence>
<keyword evidence="2" id="KW-0812">Transmembrane</keyword>
<evidence type="ECO:0008006" key="5">
    <source>
        <dbReference type="Google" id="ProtNLM"/>
    </source>
</evidence>
<evidence type="ECO:0000313" key="3">
    <source>
        <dbReference type="EMBL" id="RHJ85093.1"/>
    </source>
</evidence>
<dbReference type="RefSeq" id="WP_118336296.1">
    <property type="nucleotide sequence ID" value="NZ_AP025567.1"/>
</dbReference>
<accession>A0A415DWT7</accession>
<keyword evidence="4" id="KW-1185">Reference proteome</keyword>
<keyword evidence="2" id="KW-1133">Transmembrane helix</keyword>
<keyword evidence="2" id="KW-0472">Membrane</keyword>
<proteinExistence type="predicted"/>
<evidence type="ECO:0000313" key="4">
    <source>
        <dbReference type="Proteomes" id="UP000284841"/>
    </source>
</evidence>
<feature type="transmembrane region" description="Helical" evidence="2">
    <location>
        <begin position="56"/>
        <end position="77"/>
    </location>
</feature>
<dbReference type="Proteomes" id="UP000284841">
    <property type="component" value="Unassembled WGS sequence"/>
</dbReference>
<name>A0A415DWT7_9FIRM</name>
<feature type="region of interest" description="Disordered" evidence="1">
    <location>
        <begin position="26"/>
        <end position="48"/>
    </location>
</feature>
<reference evidence="3 4" key="1">
    <citation type="submission" date="2018-08" db="EMBL/GenBank/DDBJ databases">
        <title>A genome reference for cultivated species of the human gut microbiota.</title>
        <authorList>
            <person name="Zou Y."/>
            <person name="Xue W."/>
            <person name="Luo G."/>
        </authorList>
    </citation>
    <scope>NUCLEOTIDE SEQUENCE [LARGE SCALE GENOMIC DNA]</scope>
    <source>
        <strain evidence="3 4">AM07-24</strain>
    </source>
</reference>
<dbReference type="EMBL" id="QRMS01000005">
    <property type="protein sequence ID" value="RHJ85093.1"/>
    <property type="molecule type" value="Genomic_DNA"/>
</dbReference>
<sequence length="240" mass="26968">MSEDEKKTFTREELCELFRQAEKEYSDQTYGEIPPLDKSFMNAKKSDDKSSKRRRYSLIATAAALMICIVTAVHPMIGNDAAYGDKGILHRLFGSDMGIGTDEQDGTDQERECKVEIDDLKNIEEAKDLCRDLYVPEYLPEGFELKSLVVEKSGTGTVFADYTFKKLEKEVIIGMCFMEGNNTAYSSNSQGEMIRLDDRTIVPVEGKAIVEVYTEDGTMMISGDVIQEEMIRIAKGLTKA</sequence>
<dbReference type="OrthoDB" id="2112212at2"/>
<protein>
    <recommendedName>
        <fullName evidence="5">DUF4367 domain-containing protein</fullName>
    </recommendedName>
</protein>
<comment type="caution">
    <text evidence="3">The sequence shown here is derived from an EMBL/GenBank/DDBJ whole genome shotgun (WGS) entry which is preliminary data.</text>
</comment>
<dbReference type="AlphaFoldDB" id="A0A415DWT7"/>